<comment type="caution">
    <text evidence="2">The sequence shown here is derived from an EMBL/GenBank/DDBJ whole genome shotgun (WGS) entry which is preliminary data.</text>
</comment>
<organism evidence="2 3">
    <name type="scientific">Periconia digitata</name>
    <dbReference type="NCBI Taxonomy" id="1303443"/>
    <lineage>
        <taxon>Eukaryota</taxon>
        <taxon>Fungi</taxon>
        <taxon>Dikarya</taxon>
        <taxon>Ascomycota</taxon>
        <taxon>Pezizomycotina</taxon>
        <taxon>Dothideomycetes</taxon>
        <taxon>Pleosporomycetidae</taxon>
        <taxon>Pleosporales</taxon>
        <taxon>Massarineae</taxon>
        <taxon>Periconiaceae</taxon>
        <taxon>Periconia</taxon>
    </lineage>
</organism>
<sequence length="65" mass="6663">MNLSLRGIVSAEDLGAVGDLGAAGIPFSVDDPDSVDGIGFDWFSILILVSFGVGAEVAVILKEIL</sequence>
<accession>A0A9W4U4J5</accession>
<protein>
    <submittedName>
        <fullName evidence="2">Uncharacterized protein</fullName>
    </submittedName>
</protein>
<evidence type="ECO:0000256" key="1">
    <source>
        <dbReference type="SAM" id="Phobius"/>
    </source>
</evidence>
<dbReference type="Proteomes" id="UP001152607">
    <property type="component" value="Unassembled WGS sequence"/>
</dbReference>
<proteinExistence type="predicted"/>
<dbReference type="AlphaFoldDB" id="A0A9W4U4J5"/>
<evidence type="ECO:0000313" key="3">
    <source>
        <dbReference type="Proteomes" id="UP001152607"/>
    </source>
</evidence>
<gene>
    <name evidence="2" type="ORF">PDIGIT_LOCUS2160</name>
</gene>
<name>A0A9W4U4J5_9PLEO</name>
<feature type="transmembrane region" description="Helical" evidence="1">
    <location>
        <begin position="42"/>
        <end position="61"/>
    </location>
</feature>
<keyword evidence="1" id="KW-1133">Transmembrane helix</keyword>
<keyword evidence="3" id="KW-1185">Reference proteome</keyword>
<keyword evidence="1" id="KW-0472">Membrane</keyword>
<keyword evidence="1" id="KW-0812">Transmembrane</keyword>
<dbReference type="EMBL" id="CAOQHR010000001">
    <property type="protein sequence ID" value="CAI6282284.1"/>
    <property type="molecule type" value="Genomic_DNA"/>
</dbReference>
<reference evidence="2" key="1">
    <citation type="submission" date="2023-01" db="EMBL/GenBank/DDBJ databases">
        <authorList>
            <person name="Van Ghelder C."/>
            <person name="Rancurel C."/>
        </authorList>
    </citation>
    <scope>NUCLEOTIDE SEQUENCE</scope>
    <source>
        <strain evidence="2">CNCM I-4278</strain>
    </source>
</reference>
<evidence type="ECO:0000313" key="2">
    <source>
        <dbReference type="EMBL" id="CAI6282284.1"/>
    </source>
</evidence>